<feature type="transmembrane region" description="Helical" evidence="11">
    <location>
        <begin position="32"/>
        <end position="52"/>
    </location>
</feature>
<evidence type="ECO:0000256" key="1">
    <source>
        <dbReference type="ARBA" id="ARBA00004606"/>
    </source>
</evidence>
<evidence type="ECO:0008006" key="14">
    <source>
        <dbReference type="Google" id="ProtNLM"/>
    </source>
</evidence>
<dbReference type="AlphaFoldDB" id="K3W5Z2"/>
<name>K3W5Z2_GLOUD</name>
<evidence type="ECO:0000256" key="4">
    <source>
        <dbReference type="ARBA" id="ARBA00022679"/>
    </source>
</evidence>
<reference evidence="13" key="1">
    <citation type="journal article" date="2010" name="Genome Biol.">
        <title>Genome sequence of the necrotrophic plant pathogen Pythium ultimum reveals original pathogenicity mechanisms and effector repertoire.</title>
        <authorList>
            <person name="Levesque C.A."/>
            <person name="Brouwer H."/>
            <person name="Cano L."/>
            <person name="Hamilton J.P."/>
            <person name="Holt C."/>
            <person name="Huitema E."/>
            <person name="Raffaele S."/>
            <person name="Robideau G.P."/>
            <person name="Thines M."/>
            <person name="Win J."/>
            <person name="Zerillo M.M."/>
            <person name="Beakes G.W."/>
            <person name="Boore J.L."/>
            <person name="Busam D."/>
            <person name="Dumas B."/>
            <person name="Ferriera S."/>
            <person name="Fuerstenberg S.I."/>
            <person name="Gachon C.M."/>
            <person name="Gaulin E."/>
            <person name="Govers F."/>
            <person name="Grenville-Briggs L."/>
            <person name="Horner N."/>
            <person name="Hostetler J."/>
            <person name="Jiang R.H."/>
            <person name="Johnson J."/>
            <person name="Krajaejun T."/>
            <person name="Lin H."/>
            <person name="Meijer H.J."/>
            <person name="Moore B."/>
            <person name="Morris P."/>
            <person name="Phuntmart V."/>
            <person name="Puiu D."/>
            <person name="Shetty J."/>
            <person name="Stajich J.E."/>
            <person name="Tripathy S."/>
            <person name="Wawra S."/>
            <person name="van West P."/>
            <person name="Whitty B.R."/>
            <person name="Coutinho P.M."/>
            <person name="Henrissat B."/>
            <person name="Martin F."/>
            <person name="Thomas P.D."/>
            <person name="Tyler B.M."/>
            <person name="De Vries R.P."/>
            <person name="Kamoun S."/>
            <person name="Yandell M."/>
            <person name="Tisserat N."/>
            <person name="Buell C.R."/>
        </authorList>
    </citation>
    <scope>NUCLEOTIDE SEQUENCE</scope>
    <source>
        <strain evidence="13">DAOM:BR144</strain>
    </source>
</reference>
<dbReference type="Proteomes" id="UP000019132">
    <property type="component" value="Unassembled WGS sequence"/>
</dbReference>
<evidence type="ECO:0000256" key="7">
    <source>
        <dbReference type="ARBA" id="ARBA00022989"/>
    </source>
</evidence>
<comment type="similarity">
    <text evidence="2">Belongs to the MNN1/MNT family.</text>
</comment>
<feature type="region of interest" description="Disordered" evidence="10">
    <location>
        <begin position="1"/>
        <end position="22"/>
    </location>
</feature>
<evidence type="ECO:0000256" key="3">
    <source>
        <dbReference type="ARBA" id="ARBA00022676"/>
    </source>
</evidence>
<reference evidence="12" key="3">
    <citation type="submission" date="2015-02" db="UniProtKB">
        <authorList>
            <consortium name="EnsemblProtists"/>
        </authorList>
    </citation>
    <scope>IDENTIFICATION</scope>
    <source>
        <strain evidence="12">DAOM BR144</strain>
    </source>
</reference>
<dbReference type="VEuPathDB" id="FungiDB:PYU1_G000383"/>
<dbReference type="GO" id="GO:0006493">
    <property type="term" value="P:protein O-linked glycosylation"/>
    <property type="evidence" value="ECO:0007669"/>
    <property type="project" value="TreeGrafter"/>
</dbReference>
<keyword evidence="5 11" id="KW-0812">Transmembrane</keyword>
<dbReference type="EMBL" id="GL376636">
    <property type="status" value="NOT_ANNOTATED_CDS"/>
    <property type="molecule type" value="Genomic_DNA"/>
</dbReference>
<dbReference type="EnsemblProtists" id="PYU1_T000383">
    <property type="protein sequence ID" value="PYU1_T000383"/>
    <property type="gene ID" value="PYU1_G000383"/>
</dbReference>
<evidence type="ECO:0000256" key="9">
    <source>
        <dbReference type="ARBA" id="ARBA00023180"/>
    </source>
</evidence>
<evidence type="ECO:0000256" key="10">
    <source>
        <dbReference type="SAM" id="MobiDB-lite"/>
    </source>
</evidence>
<dbReference type="eggNOG" id="ENOG502RZ48">
    <property type="taxonomic scope" value="Eukaryota"/>
</dbReference>
<evidence type="ECO:0000256" key="5">
    <source>
        <dbReference type="ARBA" id="ARBA00022692"/>
    </source>
</evidence>
<dbReference type="HOGENOM" id="CLU_035956_1_0_1"/>
<protein>
    <recommendedName>
        <fullName evidence="14">Nucleotide-diphospho-sugar transferase domain-containing protein</fullName>
    </recommendedName>
</protein>
<keyword evidence="7 11" id="KW-1133">Transmembrane helix</keyword>
<evidence type="ECO:0000256" key="11">
    <source>
        <dbReference type="SAM" id="Phobius"/>
    </source>
</evidence>
<evidence type="ECO:0000256" key="2">
    <source>
        <dbReference type="ARBA" id="ARBA00009105"/>
    </source>
</evidence>
<sequence>MNPRSQGLSKAKSPVTPRKSKASIPLHMTQKMVLIVGFGMIFLASSAVFVIVTDTMPHSRVFHTVQSLDAKVQDAATGIKNDDSVLAAEQPRGAKMLQQFALSISHYAQQTNIPRGIVLPLFDDIAYLGMAMLLELRAFDEDVPIEIPHCGDDLAPELASRLEHMDLLVRVYDVCAQAAAATSVFNASQRLFCERAAQCERQLRGSPTKVLAVVFSRFEQVLLLDANTLFFQNPMALWDHDKYTRTGTLFFHDRVSDDRAFLAKRVPGAFTVADDGGGDQQFSELHMYLSKFDASPFRALAAITRDAATTANPVPIKLRFAPSDFLVSSHTWNLRAGHQLDSSLLLWNKNRQPRATAILASFVAQNGVALPPSDGGNELFFLACELAETQYAFSDFGASALGTDVRDDGEAVDSVLCGGRLHYFPSSRSGGNEAPSLLFFNSDELLTLDVATAKIYRSEARAAAEYSGSLSARGLPQQCVLGIRAVRLSTGEKQVIARRQQLHASVAVQGY</sequence>
<dbReference type="PANTHER" id="PTHR31392">
    <property type="entry name" value="ALPHA-1,3-MANNOSYLTRANSFERASE MNN1-RELATED"/>
    <property type="match status" value="1"/>
</dbReference>
<comment type="subcellular location">
    <subcellularLocation>
        <location evidence="1">Membrane</location>
        <topology evidence="1">Single-pass type II membrane protein</topology>
    </subcellularLocation>
</comment>
<dbReference type="Pfam" id="PF11051">
    <property type="entry name" value="Mannosyl_trans3"/>
    <property type="match status" value="1"/>
</dbReference>
<keyword evidence="4" id="KW-0808">Transferase</keyword>
<dbReference type="GO" id="GO:0000033">
    <property type="term" value="F:alpha-1,3-mannosyltransferase activity"/>
    <property type="evidence" value="ECO:0007669"/>
    <property type="project" value="TreeGrafter"/>
</dbReference>
<evidence type="ECO:0000313" key="12">
    <source>
        <dbReference type="EnsemblProtists" id="PYU1_T000383"/>
    </source>
</evidence>
<dbReference type="InterPro" id="IPR022751">
    <property type="entry name" value="Alpha_mannosyltransferase"/>
</dbReference>
<keyword evidence="8 11" id="KW-0472">Membrane</keyword>
<dbReference type="GO" id="GO:0005794">
    <property type="term" value="C:Golgi apparatus"/>
    <property type="evidence" value="ECO:0007669"/>
    <property type="project" value="TreeGrafter"/>
</dbReference>
<keyword evidence="9" id="KW-0325">Glycoprotein</keyword>
<evidence type="ECO:0000256" key="6">
    <source>
        <dbReference type="ARBA" id="ARBA00022968"/>
    </source>
</evidence>
<evidence type="ECO:0000256" key="8">
    <source>
        <dbReference type="ARBA" id="ARBA00023136"/>
    </source>
</evidence>
<dbReference type="SUPFAM" id="SSF53448">
    <property type="entry name" value="Nucleotide-diphospho-sugar transferases"/>
    <property type="match status" value="1"/>
</dbReference>
<evidence type="ECO:0000313" key="13">
    <source>
        <dbReference type="Proteomes" id="UP000019132"/>
    </source>
</evidence>
<organism evidence="12 13">
    <name type="scientific">Globisporangium ultimum (strain ATCC 200006 / CBS 805.95 / DAOM BR144)</name>
    <name type="common">Pythium ultimum</name>
    <dbReference type="NCBI Taxonomy" id="431595"/>
    <lineage>
        <taxon>Eukaryota</taxon>
        <taxon>Sar</taxon>
        <taxon>Stramenopiles</taxon>
        <taxon>Oomycota</taxon>
        <taxon>Peronosporomycetes</taxon>
        <taxon>Pythiales</taxon>
        <taxon>Pythiaceae</taxon>
        <taxon>Globisporangium</taxon>
    </lineage>
</organism>
<dbReference type="OMA" id="FCERAAQ"/>
<accession>K3W5Z2</accession>
<reference evidence="13" key="2">
    <citation type="submission" date="2010-04" db="EMBL/GenBank/DDBJ databases">
        <authorList>
            <person name="Buell R."/>
            <person name="Hamilton J."/>
            <person name="Hostetler J."/>
        </authorList>
    </citation>
    <scope>NUCLEOTIDE SEQUENCE [LARGE SCALE GENOMIC DNA]</scope>
    <source>
        <strain evidence="13">DAOM:BR144</strain>
    </source>
</reference>
<dbReference type="PANTHER" id="PTHR31392:SF1">
    <property type="entry name" value="ALPHA-1,3-MANNOSYLTRANSFERASE MNN1-RELATED"/>
    <property type="match status" value="1"/>
</dbReference>
<keyword evidence="3" id="KW-0328">Glycosyltransferase</keyword>
<dbReference type="InParanoid" id="K3W5Z2"/>
<keyword evidence="6" id="KW-0735">Signal-anchor</keyword>
<keyword evidence="13" id="KW-1185">Reference proteome</keyword>
<dbReference type="InterPro" id="IPR029044">
    <property type="entry name" value="Nucleotide-diphossugar_trans"/>
</dbReference>
<dbReference type="GO" id="GO:0016020">
    <property type="term" value="C:membrane"/>
    <property type="evidence" value="ECO:0007669"/>
    <property type="project" value="UniProtKB-SubCell"/>
</dbReference>
<proteinExistence type="inferred from homology"/>